<feature type="domain" description="HTH marR-type" evidence="1">
    <location>
        <begin position="4"/>
        <end position="135"/>
    </location>
</feature>
<reference evidence="3" key="1">
    <citation type="journal article" date="2019" name="Int. J. Syst. Evol. Microbiol.">
        <title>The Global Catalogue of Microorganisms (GCM) 10K type strain sequencing project: providing services to taxonomists for standard genome sequencing and annotation.</title>
        <authorList>
            <consortium name="The Broad Institute Genomics Platform"/>
            <consortium name="The Broad Institute Genome Sequencing Center for Infectious Disease"/>
            <person name="Wu L."/>
            <person name="Ma J."/>
        </authorList>
    </citation>
    <scope>NUCLEOTIDE SEQUENCE [LARGE SCALE GENOMIC DNA]</scope>
    <source>
        <strain evidence="3">JCM 16949</strain>
    </source>
</reference>
<dbReference type="PANTHER" id="PTHR39515:SF2">
    <property type="entry name" value="HTH-TYPE TRANSCRIPTIONAL REGULATOR RV0880"/>
    <property type="match status" value="1"/>
</dbReference>
<dbReference type="InterPro" id="IPR000835">
    <property type="entry name" value="HTH_MarR-typ"/>
</dbReference>
<accession>A0ABP7FIU4</accession>
<dbReference type="RefSeq" id="WP_344755492.1">
    <property type="nucleotide sequence ID" value="NZ_BAABAE010000003.1"/>
</dbReference>
<dbReference type="InterPro" id="IPR036390">
    <property type="entry name" value="WH_DNA-bd_sf"/>
</dbReference>
<dbReference type="Pfam" id="PF01047">
    <property type="entry name" value="MarR"/>
    <property type="match status" value="1"/>
</dbReference>
<evidence type="ECO:0000313" key="3">
    <source>
        <dbReference type="Proteomes" id="UP001501004"/>
    </source>
</evidence>
<dbReference type="Proteomes" id="UP001501004">
    <property type="component" value="Unassembled WGS sequence"/>
</dbReference>
<protein>
    <submittedName>
        <fullName evidence="2">MarR family transcriptional regulator</fullName>
    </submittedName>
</protein>
<dbReference type="EMBL" id="BAABAE010000003">
    <property type="protein sequence ID" value="GAA3741001.1"/>
    <property type="molecule type" value="Genomic_DNA"/>
</dbReference>
<proteinExistence type="predicted"/>
<organism evidence="2 3">
    <name type="scientific">Leifsonella bigeumensis</name>
    <dbReference type="NCBI Taxonomy" id="433643"/>
    <lineage>
        <taxon>Bacteria</taxon>
        <taxon>Bacillati</taxon>
        <taxon>Actinomycetota</taxon>
        <taxon>Actinomycetes</taxon>
        <taxon>Micrococcales</taxon>
        <taxon>Microbacteriaceae</taxon>
        <taxon>Leifsonella</taxon>
    </lineage>
</organism>
<keyword evidence="3" id="KW-1185">Reference proteome</keyword>
<dbReference type="InterPro" id="IPR036388">
    <property type="entry name" value="WH-like_DNA-bd_sf"/>
</dbReference>
<dbReference type="InterPro" id="IPR052526">
    <property type="entry name" value="HTH-type_Bedaq_tolerance"/>
</dbReference>
<gene>
    <name evidence="2" type="ORF">GCM10022239_15920</name>
</gene>
<dbReference type="PROSITE" id="PS50995">
    <property type="entry name" value="HTH_MARR_2"/>
    <property type="match status" value="1"/>
</dbReference>
<evidence type="ECO:0000259" key="1">
    <source>
        <dbReference type="PROSITE" id="PS50995"/>
    </source>
</evidence>
<dbReference type="SMART" id="SM00347">
    <property type="entry name" value="HTH_MARR"/>
    <property type="match status" value="1"/>
</dbReference>
<name>A0ABP7FIU4_9MICO</name>
<dbReference type="Gene3D" id="1.10.10.10">
    <property type="entry name" value="Winged helix-like DNA-binding domain superfamily/Winged helix DNA-binding domain"/>
    <property type="match status" value="1"/>
</dbReference>
<comment type="caution">
    <text evidence="2">The sequence shown here is derived from an EMBL/GenBank/DDBJ whole genome shotgun (WGS) entry which is preliminary data.</text>
</comment>
<sequence length="144" mass="14985">MNSSAPLLADLIVAAHRLTRIAARSTGNTTPSAVWNTLSILSTDGPLRIGELASAARVTQPSMTKVVHQLVDEGLVERVADADDSRAWLVTVTAAGLRALDDWRNALTAALEPMFSGLTAADLAALARAVDILTARTATGRAAA</sequence>
<dbReference type="SUPFAM" id="SSF46785">
    <property type="entry name" value="Winged helix' DNA-binding domain"/>
    <property type="match status" value="1"/>
</dbReference>
<dbReference type="PANTHER" id="PTHR39515">
    <property type="entry name" value="CONSERVED PROTEIN"/>
    <property type="match status" value="1"/>
</dbReference>
<evidence type="ECO:0000313" key="2">
    <source>
        <dbReference type="EMBL" id="GAA3741001.1"/>
    </source>
</evidence>